<dbReference type="PANTHER" id="PTHR45880:SF1">
    <property type="entry name" value="RNA-BINDING MOTIF PROTEIN, X-LINKED 2"/>
    <property type="match status" value="1"/>
</dbReference>
<keyword evidence="6" id="KW-1185">Reference proteome</keyword>
<dbReference type="PROSITE" id="PS50102">
    <property type="entry name" value="RRM"/>
    <property type="match status" value="1"/>
</dbReference>
<dbReference type="SUPFAM" id="SSF54928">
    <property type="entry name" value="RNA-binding domain, RBD"/>
    <property type="match status" value="1"/>
</dbReference>
<dbReference type="InterPro" id="IPR051847">
    <property type="entry name" value="RNA_proc/Spliceosome_comp"/>
</dbReference>
<protein>
    <recommendedName>
        <fullName evidence="4">RRM domain-containing protein</fullName>
    </recommendedName>
</protein>
<dbReference type="GO" id="GO:0071013">
    <property type="term" value="C:catalytic step 2 spliceosome"/>
    <property type="evidence" value="ECO:0007669"/>
    <property type="project" value="TreeGrafter"/>
</dbReference>
<organism evidence="5 6">
    <name type="scientific">Pneumocystis wakefieldiae</name>
    <dbReference type="NCBI Taxonomy" id="38082"/>
    <lineage>
        <taxon>Eukaryota</taxon>
        <taxon>Fungi</taxon>
        <taxon>Dikarya</taxon>
        <taxon>Ascomycota</taxon>
        <taxon>Taphrinomycotina</taxon>
        <taxon>Pneumocystomycetes</taxon>
        <taxon>Pneumocystaceae</taxon>
        <taxon>Pneumocystis</taxon>
    </lineage>
</organism>
<dbReference type="InterPro" id="IPR012677">
    <property type="entry name" value="Nucleotide-bd_a/b_plait_sf"/>
</dbReference>
<dbReference type="Gene3D" id="3.30.70.330">
    <property type="match status" value="1"/>
</dbReference>
<keyword evidence="1 2" id="KW-0694">RNA-binding</keyword>
<dbReference type="OrthoDB" id="2573941at2759"/>
<feature type="compositionally biased region" description="Basic residues" evidence="3">
    <location>
        <begin position="164"/>
        <end position="181"/>
    </location>
</feature>
<dbReference type="SMART" id="SM00360">
    <property type="entry name" value="RRM"/>
    <property type="match status" value="1"/>
</dbReference>
<evidence type="ECO:0000256" key="2">
    <source>
        <dbReference type="PROSITE-ProRule" id="PRU00176"/>
    </source>
</evidence>
<accession>A0A899FRN2</accession>
<dbReference type="AlphaFoldDB" id="A0A899FRN2"/>
<proteinExistence type="predicted"/>
<feature type="region of interest" description="Disordered" evidence="3">
    <location>
        <begin position="108"/>
        <end position="210"/>
    </location>
</feature>
<feature type="domain" description="RRM" evidence="4">
    <location>
        <begin position="31"/>
        <end position="109"/>
    </location>
</feature>
<dbReference type="GO" id="GO:0071011">
    <property type="term" value="C:precatalytic spliceosome"/>
    <property type="evidence" value="ECO:0007669"/>
    <property type="project" value="TreeGrafter"/>
</dbReference>
<dbReference type="Proteomes" id="UP000663699">
    <property type="component" value="Chromosome 2"/>
</dbReference>
<dbReference type="PANTHER" id="PTHR45880">
    <property type="entry name" value="RNA-BINDING MOTIF PROTEIN, X-LINKED 2"/>
    <property type="match status" value="1"/>
</dbReference>
<dbReference type="Pfam" id="PF00076">
    <property type="entry name" value="RRM_1"/>
    <property type="match status" value="1"/>
</dbReference>
<dbReference type="GO" id="GO:0005686">
    <property type="term" value="C:U2 snRNP"/>
    <property type="evidence" value="ECO:0007669"/>
    <property type="project" value="TreeGrafter"/>
</dbReference>
<evidence type="ECO:0000259" key="4">
    <source>
        <dbReference type="PROSITE" id="PS50102"/>
    </source>
</evidence>
<dbReference type="InterPro" id="IPR045844">
    <property type="entry name" value="RRM_Ist3-like"/>
</dbReference>
<dbReference type="InterPro" id="IPR035979">
    <property type="entry name" value="RBD_domain_sf"/>
</dbReference>
<dbReference type="InterPro" id="IPR000504">
    <property type="entry name" value="RRM_dom"/>
</dbReference>
<evidence type="ECO:0000256" key="1">
    <source>
        <dbReference type="ARBA" id="ARBA00022884"/>
    </source>
</evidence>
<feature type="compositionally biased region" description="Basic and acidic residues" evidence="3">
    <location>
        <begin position="199"/>
        <end position="210"/>
    </location>
</feature>
<evidence type="ECO:0000313" key="5">
    <source>
        <dbReference type="EMBL" id="QSL64441.1"/>
    </source>
</evidence>
<gene>
    <name evidence="5" type="ORF">MERGE_001742</name>
</gene>
<dbReference type="EMBL" id="CP054533">
    <property type="protein sequence ID" value="QSL64441.1"/>
    <property type="molecule type" value="Genomic_DNA"/>
</dbReference>
<reference evidence="5" key="1">
    <citation type="submission" date="2020-06" db="EMBL/GenBank/DDBJ databases">
        <title>Genomes of multiple members of Pneumocystis genus reveal paths to human pathogen Pneumocystis jirovecii.</title>
        <authorList>
            <person name="Cisse O.H."/>
            <person name="Ma L."/>
            <person name="Dekker J."/>
            <person name="Khil P."/>
            <person name="Jo J."/>
            <person name="Brenchley J."/>
            <person name="Blair R."/>
            <person name="Pahar B."/>
            <person name="Chabe M."/>
            <person name="Van Rompay K.A."/>
            <person name="Keesler R."/>
            <person name="Sukura A."/>
            <person name="Hirsch V."/>
            <person name="Kutty G."/>
            <person name="Liu Y."/>
            <person name="Peng L."/>
            <person name="Chen J."/>
            <person name="Song J."/>
            <person name="Weissenbacher-Lang C."/>
            <person name="Xu J."/>
            <person name="Upham N.S."/>
            <person name="Stajich J.E."/>
            <person name="Cuomo C.A."/>
            <person name="Cushion M.T."/>
            <person name="Kovacs J.A."/>
        </authorList>
    </citation>
    <scope>NUCLEOTIDE SEQUENCE</scope>
    <source>
        <strain evidence="5">2A</strain>
    </source>
</reference>
<evidence type="ECO:0000256" key="3">
    <source>
        <dbReference type="SAM" id="MobiDB-lite"/>
    </source>
</evidence>
<dbReference type="CDD" id="cd12411">
    <property type="entry name" value="RRM_ist3_like"/>
    <property type="match status" value="1"/>
</dbReference>
<dbReference type="GO" id="GO:0003723">
    <property type="term" value="F:RNA binding"/>
    <property type="evidence" value="ECO:0007669"/>
    <property type="project" value="UniProtKB-UniRule"/>
</dbReference>
<sequence length="210" mass="24280">MNVVREISRINAAQIGASESESWHAQYKDSAYIYIGGLPYDLTEGDIICIFSQYGEPLDINLVRDKKTGKSKGFCFLKYEDQRSTTLAVDNMCGAKVLGRTLRVDHVSNYRHPKQNNDDEESGKLGMNAAPPILKQDIQETEKESDEEDFGKGIDIDDPMRSYIIKKRKKESKRAKKSKKRSYSDEENENDHRNHRKNERNNYEKHRSDK</sequence>
<evidence type="ECO:0000313" key="6">
    <source>
        <dbReference type="Proteomes" id="UP000663699"/>
    </source>
</evidence>
<dbReference type="GO" id="GO:0000398">
    <property type="term" value="P:mRNA splicing, via spliceosome"/>
    <property type="evidence" value="ECO:0007669"/>
    <property type="project" value="InterPro"/>
</dbReference>
<feature type="compositionally biased region" description="Basic and acidic residues" evidence="3">
    <location>
        <begin position="150"/>
        <end position="160"/>
    </location>
</feature>
<name>A0A899FRN2_9ASCO</name>